<evidence type="ECO:0000313" key="2">
    <source>
        <dbReference type="EMBL" id="TFY63069.1"/>
    </source>
</evidence>
<dbReference type="EMBL" id="SEOQ01000434">
    <property type="protein sequence ID" value="TFY63069.1"/>
    <property type="molecule type" value="Genomic_DNA"/>
</dbReference>
<dbReference type="OrthoDB" id="10334443at2759"/>
<protein>
    <submittedName>
        <fullName evidence="2">Uncharacterized protein</fullName>
    </submittedName>
</protein>
<organism evidence="2 3">
    <name type="scientific">Dentipellis fragilis</name>
    <dbReference type="NCBI Taxonomy" id="205917"/>
    <lineage>
        <taxon>Eukaryota</taxon>
        <taxon>Fungi</taxon>
        <taxon>Dikarya</taxon>
        <taxon>Basidiomycota</taxon>
        <taxon>Agaricomycotina</taxon>
        <taxon>Agaricomycetes</taxon>
        <taxon>Russulales</taxon>
        <taxon>Hericiaceae</taxon>
        <taxon>Dentipellis</taxon>
    </lineage>
</organism>
<evidence type="ECO:0000256" key="1">
    <source>
        <dbReference type="SAM" id="MobiDB-lite"/>
    </source>
</evidence>
<comment type="caution">
    <text evidence="2">The sequence shown here is derived from an EMBL/GenBank/DDBJ whole genome shotgun (WGS) entry which is preliminary data.</text>
</comment>
<gene>
    <name evidence="2" type="ORF">EVG20_g6484</name>
</gene>
<feature type="region of interest" description="Disordered" evidence="1">
    <location>
        <begin position="94"/>
        <end position="122"/>
    </location>
</feature>
<dbReference type="Proteomes" id="UP000298327">
    <property type="component" value="Unassembled WGS sequence"/>
</dbReference>
<evidence type="ECO:0000313" key="3">
    <source>
        <dbReference type="Proteomes" id="UP000298327"/>
    </source>
</evidence>
<name>A0A4Y9YPU2_9AGAM</name>
<reference evidence="2 3" key="1">
    <citation type="submission" date="2019-02" db="EMBL/GenBank/DDBJ databases">
        <title>Genome sequencing of the rare red list fungi Dentipellis fragilis.</title>
        <authorList>
            <person name="Buettner E."/>
            <person name="Kellner H."/>
        </authorList>
    </citation>
    <scope>NUCLEOTIDE SEQUENCE [LARGE SCALE GENOMIC DNA]</scope>
    <source>
        <strain evidence="2 3">DSM 105465</strain>
    </source>
</reference>
<proteinExistence type="predicted"/>
<dbReference type="AlphaFoldDB" id="A0A4Y9YPU2"/>
<keyword evidence="3" id="KW-1185">Reference proteome</keyword>
<accession>A0A4Y9YPU2</accession>
<sequence>MQQGELSYSEGMALIGKIRSGLEQESILAQYTSSWQVDWIEEQRSRGFNGVKVIEVPKPSTPIKDAMDAYRRMTQGEITNDEWFAVAQQSIQEMKSNNEQEVSQRQRLASGESDWEDIQREDGFGDEGIAEMRRHALWKGRIADANLNCLRERDTKFRNARGH</sequence>